<evidence type="ECO:0000313" key="1">
    <source>
        <dbReference type="EMBL" id="SDQ45792.1"/>
    </source>
</evidence>
<dbReference type="RefSeq" id="WP_074699639.1">
    <property type="nucleotide sequence ID" value="NZ_CP018863.1"/>
</dbReference>
<accession>A0A1H1B1N4</accession>
<proteinExistence type="predicted"/>
<dbReference type="KEGG" id="acry:AC20117_11385"/>
<keyword evidence="2" id="KW-1185">Reference proteome</keyword>
<evidence type="ECO:0000313" key="2">
    <source>
        <dbReference type="Proteomes" id="UP000181917"/>
    </source>
</evidence>
<gene>
    <name evidence="1" type="ORF">SAMN04489742_1193</name>
</gene>
<sequence>MKRSRLAVAHGLFNLTAGLWPLLHYRSFEAVSGPKADAWLVKCVGGLAVGAGYAQLRGRASPEGLASARRIGVGTAGTFAAVDLIYGGTGRISPVYLLDALVEAMWLRAWAKDLMVERYDCPARPIDQRRRIGPASVLDVP</sequence>
<dbReference type="EMBL" id="FNKH01000002">
    <property type="protein sequence ID" value="SDQ45792.1"/>
    <property type="molecule type" value="Genomic_DNA"/>
</dbReference>
<name>A0A1H1B1N4_9MICC</name>
<protein>
    <submittedName>
        <fullName evidence="1">Uncharacterized protein</fullName>
    </submittedName>
</protein>
<dbReference type="Proteomes" id="UP000181917">
    <property type="component" value="Unassembled WGS sequence"/>
</dbReference>
<organism evidence="1 2">
    <name type="scientific">Crystallibacter crystallopoietes</name>
    <dbReference type="NCBI Taxonomy" id="37928"/>
    <lineage>
        <taxon>Bacteria</taxon>
        <taxon>Bacillati</taxon>
        <taxon>Actinomycetota</taxon>
        <taxon>Actinomycetes</taxon>
        <taxon>Micrococcales</taxon>
        <taxon>Micrococcaceae</taxon>
        <taxon>Crystallibacter</taxon>
    </lineage>
</organism>
<dbReference type="AlphaFoldDB" id="A0A1H1B1N4"/>
<reference evidence="1 2" key="1">
    <citation type="submission" date="2016-10" db="EMBL/GenBank/DDBJ databases">
        <authorList>
            <person name="de Groot N.N."/>
        </authorList>
    </citation>
    <scope>NUCLEOTIDE SEQUENCE [LARGE SCALE GENOMIC DNA]</scope>
    <source>
        <strain evidence="1 2">DSM 20117</strain>
    </source>
</reference>